<evidence type="ECO:0008006" key="5">
    <source>
        <dbReference type="Google" id="ProtNLM"/>
    </source>
</evidence>
<gene>
    <name evidence="3" type="ORF">QC820_06620</name>
</gene>
<sequence>MQERVEVCLSMAAVEWSRHLMNDGASANRVMDALGLAAAEASRWRAEAGGGPPLRPAELVECLSRPMAEWLPEGEGVCLLEAGEPTAWTQEVAELQGADPLLEVQQRVILTALDTLQVREDGERQYAELRQFLIDHPLALASEVRARLIPLGLAFSDCYQSVPAPCLRSMNGEDVCYPCPRCGWPMSMHRRTGAMRCHAVACVAEGVRFGWLHDRLVPTGNKAWDARPVPVAGRVRLTPGLWRYTVLPGLWELDLARRLRRIPGVEVALWPRLDLYDLDVRHGARQWRVDVKDHRSPRRLLELLRQHPPSVPTHVVIPDGRRADLSLLRHGAGPESLWSFETCSGFVRLVSREIRV</sequence>
<name>A0ABU1GKE5_9GAMM</name>
<feature type="domain" description="pPIWI-RE three-gene island" evidence="2">
    <location>
        <begin position="20"/>
        <end position="138"/>
    </location>
</feature>
<evidence type="ECO:0000259" key="1">
    <source>
        <dbReference type="Pfam" id="PF18154"/>
    </source>
</evidence>
<accession>A0ABU1GKE5</accession>
<dbReference type="Pfam" id="PF18156">
    <property type="entry name" value="pPIWI_RE_Y"/>
    <property type="match status" value="1"/>
</dbReference>
<feature type="domain" description="REase associating with pPIWI RE" evidence="1">
    <location>
        <begin position="249"/>
        <end position="353"/>
    </location>
</feature>
<dbReference type="RefSeq" id="WP_309636270.1">
    <property type="nucleotide sequence ID" value="NZ_JARWAL010000005.1"/>
</dbReference>
<dbReference type="Pfam" id="PF18154">
    <property type="entry name" value="pPIWI_RE_REase"/>
    <property type="match status" value="1"/>
</dbReference>
<dbReference type="Proteomes" id="UP001252270">
    <property type="component" value="Unassembled WGS sequence"/>
</dbReference>
<dbReference type="EMBL" id="JARWAL010000005">
    <property type="protein sequence ID" value="MDR5892485.1"/>
    <property type="molecule type" value="Genomic_DNA"/>
</dbReference>
<organism evidence="3 4">
    <name type="scientific">Halomonas mongoliensis</name>
    <dbReference type="NCBI Taxonomy" id="321265"/>
    <lineage>
        <taxon>Bacteria</taxon>
        <taxon>Pseudomonadati</taxon>
        <taxon>Pseudomonadota</taxon>
        <taxon>Gammaproteobacteria</taxon>
        <taxon>Oceanospirillales</taxon>
        <taxon>Halomonadaceae</taxon>
        <taxon>Halomonas</taxon>
    </lineage>
</organism>
<reference evidence="3 4" key="1">
    <citation type="submission" date="2023-04" db="EMBL/GenBank/DDBJ databases">
        <title>A long-awaited taxogenomic arrangement of the family Halomonadaceae.</title>
        <authorList>
            <person name="De La Haba R."/>
            <person name="Chuvochina M."/>
            <person name="Wittouck S."/>
            <person name="Arahal D.R."/>
            <person name="Sanchez-Porro C."/>
            <person name="Hugenholtz P."/>
            <person name="Ventosa A."/>
        </authorList>
    </citation>
    <scope>NUCLEOTIDE SEQUENCE [LARGE SCALE GENOMIC DNA]</scope>
    <source>
        <strain evidence="3 4">DSM 17332</strain>
    </source>
</reference>
<evidence type="ECO:0000313" key="4">
    <source>
        <dbReference type="Proteomes" id="UP001252270"/>
    </source>
</evidence>
<dbReference type="InterPro" id="IPR040828">
    <property type="entry name" value="pPIWI_RE_REase"/>
</dbReference>
<keyword evidence="4" id="KW-1185">Reference proteome</keyword>
<evidence type="ECO:0000259" key="2">
    <source>
        <dbReference type="Pfam" id="PF18156"/>
    </source>
</evidence>
<proteinExistence type="predicted"/>
<evidence type="ECO:0000313" key="3">
    <source>
        <dbReference type="EMBL" id="MDR5892485.1"/>
    </source>
</evidence>
<comment type="caution">
    <text evidence="3">The sequence shown here is derived from an EMBL/GenBank/DDBJ whole genome shotgun (WGS) entry which is preliminary data.</text>
</comment>
<dbReference type="InterPro" id="IPR041191">
    <property type="entry name" value="pPIWI_RE_Y"/>
</dbReference>
<protein>
    <recommendedName>
        <fullName evidence="5">REase associating with pPIWI RE domain-containing protein</fullName>
    </recommendedName>
</protein>